<sequence length="177" mass="20325">MSQLKAFNLQKWLGENRHLLKPPVGNKLIADGEFKVMVVAGPNARTDYHVEEGEEWFYQLEGEMVLRVVDKGQFYDIPISAGDVFCLPPKIPHSPQRKPQSIGLVVERERRPGEVDALQWYCQNESCRNLLYRKEFFCKSLVDDLPPIISDYYGDEDKRTCHKCGFIEGPPSKPPSQ</sequence>
<dbReference type="InterPro" id="IPR011051">
    <property type="entry name" value="RmlC_Cupin_sf"/>
</dbReference>
<proteinExistence type="inferred from homology"/>
<keyword evidence="5 8" id="KW-0223">Dioxygenase</keyword>
<keyword evidence="10" id="KW-1185">Reference proteome</keyword>
<dbReference type="GO" id="GO:0005737">
    <property type="term" value="C:cytoplasm"/>
    <property type="evidence" value="ECO:0007669"/>
    <property type="project" value="UniProtKB-SubCell"/>
</dbReference>
<gene>
    <name evidence="9" type="ORF">BWQ96_01968</name>
</gene>
<evidence type="ECO:0000256" key="3">
    <source>
        <dbReference type="ARBA" id="ARBA00022642"/>
    </source>
</evidence>
<evidence type="ECO:0000256" key="1">
    <source>
        <dbReference type="ARBA" id="ARBA00001954"/>
    </source>
</evidence>
<dbReference type="GO" id="GO:0019805">
    <property type="term" value="P:quinolinate biosynthetic process"/>
    <property type="evidence" value="ECO:0007669"/>
    <property type="project" value="UniProtKB-UniRule"/>
</dbReference>
<dbReference type="GO" id="GO:0000334">
    <property type="term" value="F:3-hydroxyanthranilate 3,4-dioxygenase activity"/>
    <property type="evidence" value="ECO:0007669"/>
    <property type="project" value="UniProtKB-UniRule"/>
</dbReference>
<dbReference type="GO" id="GO:0008198">
    <property type="term" value="F:ferrous iron binding"/>
    <property type="evidence" value="ECO:0007669"/>
    <property type="project" value="UniProtKB-UniRule"/>
</dbReference>
<accession>A0A2V3J1Q2</accession>
<comment type="cofactor">
    <cofactor evidence="1">
        <name>Fe(2+)</name>
        <dbReference type="ChEBI" id="CHEBI:29033"/>
    </cofactor>
</comment>
<comment type="caution">
    <text evidence="9">The sequence shown here is derived from an EMBL/GenBank/DDBJ whole genome shotgun (WGS) entry which is preliminary data.</text>
</comment>
<dbReference type="Proteomes" id="UP000247409">
    <property type="component" value="Unassembled WGS sequence"/>
</dbReference>
<keyword evidence="4" id="KW-0479">Metal-binding</keyword>
<evidence type="ECO:0000256" key="4">
    <source>
        <dbReference type="ARBA" id="ARBA00022723"/>
    </source>
</evidence>
<dbReference type="STRING" id="448386.A0A2V3J1Q2"/>
<reference evidence="9 10" key="1">
    <citation type="journal article" date="2018" name="Mol. Biol. Evol.">
        <title>Analysis of the draft genome of the red seaweed Gracilariopsis chorda provides insights into genome size evolution in Rhodophyta.</title>
        <authorList>
            <person name="Lee J."/>
            <person name="Yang E.C."/>
            <person name="Graf L."/>
            <person name="Yang J.H."/>
            <person name="Qiu H."/>
            <person name="Zel Zion U."/>
            <person name="Chan C.X."/>
            <person name="Stephens T.G."/>
            <person name="Weber A.P.M."/>
            <person name="Boo G.H."/>
            <person name="Boo S.M."/>
            <person name="Kim K.M."/>
            <person name="Shin Y."/>
            <person name="Jung M."/>
            <person name="Lee S.J."/>
            <person name="Yim H.S."/>
            <person name="Lee J.H."/>
            <person name="Bhattacharya D."/>
            <person name="Yoon H.S."/>
        </authorList>
    </citation>
    <scope>NUCLEOTIDE SEQUENCE [LARGE SCALE GENOMIC DNA]</scope>
    <source>
        <strain evidence="9 10">SKKU-2015</strain>
        <tissue evidence="9">Whole body</tissue>
    </source>
</reference>
<organism evidence="9 10">
    <name type="scientific">Gracilariopsis chorda</name>
    <dbReference type="NCBI Taxonomy" id="448386"/>
    <lineage>
        <taxon>Eukaryota</taxon>
        <taxon>Rhodophyta</taxon>
        <taxon>Florideophyceae</taxon>
        <taxon>Rhodymeniophycidae</taxon>
        <taxon>Gracilariales</taxon>
        <taxon>Gracilariaceae</taxon>
        <taxon>Gracilariopsis</taxon>
    </lineage>
</organism>
<protein>
    <recommendedName>
        <fullName evidence="8">3-hydroxyanthranilate 3,4-dioxygenase</fullName>
        <ecNumber evidence="8">1.13.11.6</ecNumber>
    </recommendedName>
    <alternativeName>
        <fullName evidence="8">3-hydroxyanthranilate oxygenase</fullName>
        <shortName evidence="8">3-HAO</shortName>
    </alternativeName>
    <alternativeName>
        <fullName evidence="8">3-hydroxyanthranilic acid dioxygenase</fullName>
        <shortName evidence="8">HAD</shortName>
    </alternativeName>
</protein>
<dbReference type="Pfam" id="PF06052">
    <property type="entry name" value="3-HAO"/>
    <property type="match status" value="1"/>
</dbReference>
<evidence type="ECO:0000256" key="2">
    <source>
        <dbReference type="ARBA" id="ARBA00002752"/>
    </source>
</evidence>
<evidence type="ECO:0000313" key="9">
    <source>
        <dbReference type="EMBL" id="PXF48279.1"/>
    </source>
</evidence>
<dbReference type="EMBL" id="NBIV01000015">
    <property type="protein sequence ID" value="PXF48279.1"/>
    <property type="molecule type" value="Genomic_DNA"/>
</dbReference>
<dbReference type="HAMAP" id="MF_00825">
    <property type="entry name" value="3_HAO"/>
    <property type="match status" value="1"/>
</dbReference>
<dbReference type="PANTHER" id="PTHR15497">
    <property type="entry name" value="3-HYDROXYANTHRANILATE 3,4-DIOXYGENASE"/>
    <property type="match status" value="1"/>
</dbReference>
<comment type="function">
    <text evidence="2 8">Catalyzes the oxidative ring opening of 3-hydroxyanthranilate to 2-amino-3-carboxymuconate semialdehyde, which spontaneously cyclizes to quinolinate.</text>
</comment>
<evidence type="ECO:0000256" key="8">
    <source>
        <dbReference type="HAMAP-Rule" id="MF_03019"/>
    </source>
</evidence>
<dbReference type="Gene3D" id="2.60.120.10">
    <property type="entry name" value="Jelly Rolls"/>
    <property type="match status" value="1"/>
</dbReference>
<evidence type="ECO:0000313" key="10">
    <source>
        <dbReference type="Proteomes" id="UP000247409"/>
    </source>
</evidence>
<dbReference type="EC" id="1.13.11.6" evidence="8"/>
<keyword evidence="3 8" id="KW-0662">Pyridine nucleotide biosynthesis</keyword>
<dbReference type="SUPFAM" id="SSF51182">
    <property type="entry name" value="RmlC-like cupins"/>
    <property type="match status" value="1"/>
</dbReference>
<keyword evidence="7" id="KW-0408">Iron</keyword>
<evidence type="ECO:0000256" key="7">
    <source>
        <dbReference type="ARBA" id="ARBA00023004"/>
    </source>
</evidence>
<keyword evidence="6 8" id="KW-0560">Oxidoreductase</keyword>
<dbReference type="UniPathway" id="UPA00253">
    <property type="reaction ID" value="UER00330"/>
</dbReference>
<dbReference type="GO" id="GO:0043420">
    <property type="term" value="P:anthranilate metabolic process"/>
    <property type="evidence" value="ECO:0007669"/>
    <property type="project" value="UniProtKB-UniRule"/>
</dbReference>
<dbReference type="PANTHER" id="PTHR15497:SF1">
    <property type="entry name" value="3-HYDROXYANTHRANILATE 3,4-DIOXYGENASE"/>
    <property type="match status" value="1"/>
</dbReference>
<evidence type="ECO:0000256" key="6">
    <source>
        <dbReference type="ARBA" id="ARBA00023002"/>
    </source>
</evidence>
<dbReference type="CDD" id="cd06123">
    <property type="entry name" value="cupin_HAO"/>
    <property type="match status" value="1"/>
</dbReference>
<dbReference type="NCBIfam" id="TIGR03037">
    <property type="entry name" value="anthran_nbaC"/>
    <property type="match status" value="1"/>
</dbReference>
<dbReference type="InterPro" id="IPR010329">
    <property type="entry name" value="3hydroanth_dOase"/>
</dbReference>
<dbReference type="OrthoDB" id="204928at2759"/>
<evidence type="ECO:0000256" key="5">
    <source>
        <dbReference type="ARBA" id="ARBA00022964"/>
    </source>
</evidence>
<dbReference type="GO" id="GO:0006569">
    <property type="term" value="P:L-tryptophan catabolic process"/>
    <property type="evidence" value="ECO:0007669"/>
    <property type="project" value="UniProtKB-UniRule"/>
</dbReference>
<keyword evidence="8" id="KW-0963">Cytoplasm</keyword>
<dbReference type="GO" id="GO:0034354">
    <property type="term" value="P:'de novo' NAD+ biosynthetic process from L-tryptophan"/>
    <property type="evidence" value="ECO:0007669"/>
    <property type="project" value="UniProtKB-UniRule"/>
</dbReference>
<comment type="similarity">
    <text evidence="8">Belongs to the 3-HAO family.</text>
</comment>
<comment type="subcellular location">
    <subcellularLocation>
        <location evidence="8">Cytoplasm</location>
    </subcellularLocation>
</comment>
<dbReference type="NCBIfam" id="NF009763">
    <property type="entry name" value="PRK13264.1"/>
    <property type="match status" value="1"/>
</dbReference>
<comment type="catalytic activity">
    <reaction evidence="8">
        <text>3-hydroxyanthranilate + O2 = (2Z,4Z)-2-amino-3-carboxymuconate 6-semialdehyde</text>
        <dbReference type="Rhea" id="RHEA:17953"/>
        <dbReference type="ChEBI" id="CHEBI:15379"/>
        <dbReference type="ChEBI" id="CHEBI:36559"/>
        <dbReference type="ChEBI" id="CHEBI:77612"/>
        <dbReference type="EC" id="1.13.11.6"/>
    </reaction>
</comment>
<comment type="pathway">
    <text evidence="8">Cofactor biosynthesis; NAD(+) biosynthesis; quinolinate from L-kynurenine: step 3/3.</text>
</comment>
<dbReference type="AlphaFoldDB" id="A0A2V3J1Q2"/>
<name>A0A2V3J1Q2_9FLOR</name>
<dbReference type="InterPro" id="IPR014710">
    <property type="entry name" value="RmlC-like_jellyroll"/>
</dbReference>